<dbReference type="InterPro" id="IPR004648">
    <property type="entry name" value="Oligpept_transpt"/>
</dbReference>
<dbReference type="Proteomes" id="UP000078512">
    <property type="component" value="Unassembled WGS sequence"/>
</dbReference>
<name>A0A197K730_9FUNG</name>
<reference evidence="10 11" key="1">
    <citation type="submission" date="2016-05" db="EMBL/GenBank/DDBJ databases">
        <title>Genome sequencing reveals origins of a unique bacterial endosymbiosis in the earliest lineages of terrestrial Fungi.</title>
        <authorList>
            <consortium name="DOE Joint Genome Institute"/>
            <person name="Uehling J."/>
            <person name="Gryganskyi A."/>
            <person name="Hameed K."/>
            <person name="Tschaplinski T."/>
            <person name="Misztal P."/>
            <person name="Wu S."/>
            <person name="Desiro A."/>
            <person name="Vande Pol N."/>
            <person name="Du Z.-Y."/>
            <person name="Zienkiewicz A."/>
            <person name="Zienkiewicz K."/>
            <person name="Morin E."/>
            <person name="Tisserant E."/>
            <person name="Splivallo R."/>
            <person name="Hainaut M."/>
            <person name="Henrissat B."/>
            <person name="Ohm R."/>
            <person name="Kuo A."/>
            <person name="Yan J."/>
            <person name="Lipzen A."/>
            <person name="Nolan M."/>
            <person name="Labutti K."/>
            <person name="Barry K."/>
            <person name="Goldstein A."/>
            <person name="Labbe J."/>
            <person name="Schadt C."/>
            <person name="Tuskan G."/>
            <person name="Grigoriev I."/>
            <person name="Martin F."/>
            <person name="Vilgalys R."/>
            <person name="Bonito G."/>
        </authorList>
    </citation>
    <scope>NUCLEOTIDE SEQUENCE [LARGE SCALE GENOMIC DNA]</scope>
    <source>
        <strain evidence="10 11">AG-77</strain>
    </source>
</reference>
<feature type="transmembrane region" description="Helical" evidence="9">
    <location>
        <begin position="541"/>
        <end position="563"/>
    </location>
</feature>
<evidence type="ECO:0000256" key="2">
    <source>
        <dbReference type="ARBA" id="ARBA00008807"/>
    </source>
</evidence>
<proteinExistence type="inferred from homology"/>
<feature type="transmembrane region" description="Helical" evidence="9">
    <location>
        <begin position="303"/>
        <end position="322"/>
    </location>
</feature>
<keyword evidence="11" id="KW-1185">Reference proteome</keyword>
<dbReference type="EMBL" id="KV442021">
    <property type="protein sequence ID" value="OAQ33290.1"/>
    <property type="molecule type" value="Genomic_DNA"/>
</dbReference>
<feature type="transmembrane region" description="Helical" evidence="9">
    <location>
        <begin position="188"/>
        <end position="210"/>
    </location>
</feature>
<feature type="transmembrane region" description="Helical" evidence="9">
    <location>
        <begin position="431"/>
        <end position="451"/>
    </location>
</feature>
<evidence type="ECO:0000256" key="5">
    <source>
        <dbReference type="ARBA" id="ARBA00022856"/>
    </source>
</evidence>
<feature type="transmembrane region" description="Helical" evidence="9">
    <location>
        <begin position="230"/>
        <end position="248"/>
    </location>
</feature>
<feature type="transmembrane region" description="Helical" evidence="9">
    <location>
        <begin position="643"/>
        <end position="676"/>
    </location>
</feature>
<dbReference type="NCBIfam" id="TIGR00728">
    <property type="entry name" value="OPT_sfam"/>
    <property type="match status" value="1"/>
</dbReference>
<feature type="transmembrane region" description="Helical" evidence="9">
    <location>
        <begin position="268"/>
        <end position="291"/>
    </location>
</feature>
<keyword evidence="5" id="KW-0571">Peptide transport</keyword>
<evidence type="ECO:0000256" key="9">
    <source>
        <dbReference type="SAM" id="Phobius"/>
    </source>
</evidence>
<feature type="transmembrane region" description="Helical" evidence="9">
    <location>
        <begin position="375"/>
        <end position="397"/>
    </location>
</feature>
<keyword evidence="4 9" id="KW-0812">Transmembrane</keyword>
<dbReference type="GO" id="GO:0015031">
    <property type="term" value="P:protein transport"/>
    <property type="evidence" value="ECO:0007669"/>
    <property type="project" value="UniProtKB-KW"/>
</dbReference>
<feature type="transmembrane region" description="Helical" evidence="9">
    <location>
        <begin position="688"/>
        <end position="711"/>
    </location>
</feature>
<evidence type="ECO:0000313" key="10">
    <source>
        <dbReference type="EMBL" id="OAQ33290.1"/>
    </source>
</evidence>
<gene>
    <name evidence="10" type="ORF">K457DRAFT_69280</name>
</gene>
<protein>
    <submittedName>
        <fullName evidence="10">OPT superfamily oligopeptide transporter</fullName>
    </submittedName>
</protein>
<feature type="transmembrane region" description="Helical" evidence="9">
    <location>
        <begin position="457"/>
        <end position="480"/>
    </location>
</feature>
<keyword evidence="3" id="KW-0813">Transport</keyword>
<dbReference type="Pfam" id="PF03169">
    <property type="entry name" value="OPT"/>
    <property type="match status" value="1"/>
</dbReference>
<feature type="transmembrane region" description="Helical" evidence="9">
    <location>
        <begin position="86"/>
        <end position="107"/>
    </location>
</feature>
<dbReference type="GO" id="GO:0035673">
    <property type="term" value="F:oligopeptide transmembrane transporter activity"/>
    <property type="evidence" value="ECO:0007669"/>
    <property type="project" value="InterPro"/>
</dbReference>
<sequence>MTEKQDLEYDKDAYVQEKAYAGDTLELNEEDEVENSKIEAVRLVVPITDEPSLQAITFRFWVLSLFFGIIGSVITQFYYYRVAVGYFSIYFVNLASYALGTGMAKILPKGQVTIGGYSMSLNPGPFNIKEHCLIGIAVSTASSSAYAIDILSATDLFLNHRINAFGSIVLIITTQCLGYGMAGTLRKYLVYPAEMVWWGNLVQVVFYNAIHNTDEFKTKKMIRGWSYMKYFWIFCGGAFVWEFVPQFLGPMFNFFSWICWIKPLDMNMWGIFSTLSGGGVLGLSFDWTSIGGATMWLPLASQLCNYGGVILGYWIILPIMWVKNTWEIKKFQYPLTPTLFYGNGSVFHVQDYLNPDYSLNEELYEAGPPATMTPMYALGFFYSFVALAGCVTHVICFHGKDIMRNWKMAVGSKDDDIHNKLMKVYPEVPQLWYAAFYLVMLGLSIMVCEVYDLQLTWWGMIVAGILGWILTIPIGAMTAITGFGPGLNVITELVCGYMLPGKPIANMTFKCYGYMASYQCMNLLADLKLGIYMKIPPRAMFISQFWGTIVGGVFNYVTMIAIINSEREILTSLQGDPAGLWTGASPKIFWGSAQIYGALGPQRMFSSDGNYGFVFYGFLVGAIIPIILWALSKKWPNITWEKFNITIIAGGMGAYPNGYITGIVGSIIVAFIWQFWLFRYHKNWWSKYTFILSAALDTGAAFTGLFIFIFLSGGVSEKLLVNAPSWWANYIAFDPNYNETANGGYMGIDRCGSTGLWDSGNPYQ</sequence>
<evidence type="ECO:0000256" key="1">
    <source>
        <dbReference type="ARBA" id="ARBA00004141"/>
    </source>
</evidence>
<comment type="similarity">
    <text evidence="2">Belongs to the oligopeptide OPT transporter family.</text>
</comment>
<dbReference type="GO" id="GO:0016020">
    <property type="term" value="C:membrane"/>
    <property type="evidence" value="ECO:0007669"/>
    <property type="project" value="UniProtKB-SubCell"/>
</dbReference>
<keyword evidence="7 9" id="KW-1133">Transmembrane helix</keyword>
<feature type="transmembrane region" description="Helical" evidence="9">
    <location>
        <begin position="613"/>
        <end position="631"/>
    </location>
</feature>
<dbReference type="PANTHER" id="PTHR22601">
    <property type="entry name" value="ISP4 LIKE PROTEIN"/>
    <property type="match status" value="1"/>
</dbReference>
<evidence type="ECO:0000256" key="3">
    <source>
        <dbReference type="ARBA" id="ARBA00022448"/>
    </source>
</evidence>
<dbReference type="NCBIfam" id="TIGR00727">
    <property type="entry name" value="ISP4_OPT"/>
    <property type="match status" value="1"/>
</dbReference>
<evidence type="ECO:0000256" key="6">
    <source>
        <dbReference type="ARBA" id="ARBA00022927"/>
    </source>
</evidence>
<dbReference type="AlphaFoldDB" id="A0A197K730"/>
<accession>A0A197K730</accession>
<comment type="subcellular location">
    <subcellularLocation>
        <location evidence="1">Membrane</location>
        <topology evidence="1">Multi-pass membrane protein</topology>
    </subcellularLocation>
</comment>
<keyword evidence="8 9" id="KW-0472">Membrane</keyword>
<evidence type="ECO:0000256" key="4">
    <source>
        <dbReference type="ARBA" id="ARBA00022692"/>
    </source>
</evidence>
<evidence type="ECO:0000256" key="7">
    <source>
        <dbReference type="ARBA" id="ARBA00022989"/>
    </source>
</evidence>
<feature type="transmembrane region" description="Helical" evidence="9">
    <location>
        <begin position="60"/>
        <end position="80"/>
    </location>
</feature>
<organism evidence="10 11">
    <name type="scientific">Linnemannia elongata AG-77</name>
    <dbReference type="NCBI Taxonomy" id="1314771"/>
    <lineage>
        <taxon>Eukaryota</taxon>
        <taxon>Fungi</taxon>
        <taxon>Fungi incertae sedis</taxon>
        <taxon>Mucoromycota</taxon>
        <taxon>Mortierellomycotina</taxon>
        <taxon>Mortierellomycetes</taxon>
        <taxon>Mortierellales</taxon>
        <taxon>Mortierellaceae</taxon>
        <taxon>Linnemannia</taxon>
    </lineage>
</organism>
<feature type="transmembrane region" description="Helical" evidence="9">
    <location>
        <begin position="162"/>
        <end position="182"/>
    </location>
</feature>
<evidence type="ECO:0000256" key="8">
    <source>
        <dbReference type="ARBA" id="ARBA00023136"/>
    </source>
</evidence>
<keyword evidence="6" id="KW-0653">Protein transport</keyword>
<dbReference type="OrthoDB" id="9986677at2759"/>
<dbReference type="InterPro" id="IPR004813">
    <property type="entry name" value="OPT"/>
</dbReference>
<evidence type="ECO:0000313" key="11">
    <source>
        <dbReference type="Proteomes" id="UP000078512"/>
    </source>
</evidence>